<evidence type="ECO:0000256" key="2">
    <source>
        <dbReference type="SAM" id="MobiDB-lite"/>
    </source>
</evidence>
<keyword evidence="3" id="KW-1133">Transmembrane helix</keyword>
<dbReference type="InterPro" id="IPR003362">
    <property type="entry name" value="Bact_transf"/>
</dbReference>
<keyword evidence="3" id="KW-0472">Membrane</keyword>
<dbReference type="EMBL" id="BMQB01000004">
    <property type="protein sequence ID" value="GGJ91558.1"/>
    <property type="molecule type" value="Genomic_DNA"/>
</dbReference>
<reference evidence="5" key="2">
    <citation type="submission" date="2020-09" db="EMBL/GenBank/DDBJ databases">
        <authorList>
            <person name="Sun Q."/>
            <person name="Ohkuma M."/>
        </authorList>
    </citation>
    <scope>NUCLEOTIDE SEQUENCE</scope>
    <source>
        <strain evidence="5">JCM 3090</strain>
    </source>
</reference>
<dbReference type="Proteomes" id="UP000649739">
    <property type="component" value="Unassembled WGS sequence"/>
</dbReference>
<name>A0A8J3F969_9ACTN</name>
<sequence>MGVTGTGRRAAGGRTGRGRRWYRRGKRLLDIAGAAALLLLAAPLYAAVAATVWAALGRPVHFRQVRPGLGARPFALAKFRTMRPVGPGRVSDADRLTPVGRWLRRTSLDELPTLWNVLRGEMSLVGPRPLLPEYLPRYSAAQARRHEVRPGVTGLAQVRGRNGVPWPRRLALDVRYVDTCCLGLDLRILAATAALVWRGTGVAGPGSATMEEFRGQPAGAPRVTAGAPR</sequence>
<dbReference type="PANTHER" id="PTHR30576">
    <property type="entry name" value="COLANIC BIOSYNTHESIS UDP-GLUCOSE LIPID CARRIER TRANSFERASE"/>
    <property type="match status" value="1"/>
</dbReference>
<feature type="transmembrane region" description="Helical" evidence="3">
    <location>
        <begin position="28"/>
        <end position="56"/>
    </location>
</feature>
<evidence type="ECO:0000313" key="5">
    <source>
        <dbReference type="EMBL" id="GGJ91558.1"/>
    </source>
</evidence>
<accession>A0A8J3F969</accession>
<keyword evidence="6" id="KW-1185">Reference proteome</keyword>
<dbReference type="PANTHER" id="PTHR30576:SF8">
    <property type="entry name" value="UNDECAPRENYL-PHOSPHATE GALACTOSE PHOSPHOTRANSFERASE"/>
    <property type="match status" value="1"/>
</dbReference>
<evidence type="ECO:0000313" key="6">
    <source>
        <dbReference type="Proteomes" id="UP000649739"/>
    </source>
</evidence>
<dbReference type="Pfam" id="PF02397">
    <property type="entry name" value="Bac_transf"/>
    <property type="match status" value="1"/>
</dbReference>
<evidence type="ECO:0000256" key="3">
    <source>
        <dbReference type="SAM" id="Phobius"/>
    </source>
</evidence>
<comment type="caution">
    <text evidence="5">The sequence shown here is derived from an EMBL/GenBank/DDBJ whole genome shotgun (WGS) entry which is preliminary data.</text>
</comment>
<reference evidence="5" key="1">
    <citation type="journal article" date="2014" name="Int. J. Syst. Evol. Microbiol.">
        <title>Complete genome sequence of Corynebacterium casei LMG S-19264T (=DSM 44701T), isolated from a smear-ripened cheese.</title>
        <authorList>
            <consortium name="US DOE Joint Genome Institute (JGI-PGF)"/>
            <person name="Walter F."/>
            <person name="Albersmeier A."/>
            <person name="Kalinowski J."/>
            <person name="Ruckert C."/>
        </authorList>
    </citation>
    <scope>NUCLEOTIDE SEQUENCE</scope>
    <source>
        <strain evidence="5">JCM 3090</strain>
    </source>
</reference>
<comment type="similarity">
    <text evidence="1">Belongs to the bacterial sugar transferase family.</text>
</comment>
<keyword evidence="3" id="KW-0812">Transmembrane</keyword>
<gene>
    <name evidence="5" type="ORF">GCM10010123_21700</name>
</gene>
<protein>
    <recommendedName>
        <fullName evidence="4">Bacterial sugar transferase domain-containing protein</fullName>
    </recommendedName>
</protein>
<evidence type="ECO:0000256" key="1">
    <source>
        <dbReference type="ARBA" id="ARBA00006464"/>
    </source>
</evidence>
<proteinExistence type="inferred from homology"/>
<dbReference type="GO" id="GO:0016780">
    <property type="term" value="F:phosphotransferase activity, for other substituted phosphate groups"/>
    <property type="evidence" value="ECO:0007669"/>
    <property type="project" value="TreeGrafter"/>
</dbReference>
<feature type="region of interest" description="Disordered" evidence="2">
    <location>
        <begin position="210"/>
        <end position="229"/>
    </location>
</feature>
<evidence type="ECO:0000259" key="4">
    <source>
        <dbReference type="Pfam" id="PF02397"/>
    </source>
</evidence>
<feature type="domain" description="Bacterial sugar transferase" evidence="4">
    <location>
        <begin position="26"/>
        <end position="196"/>
    </location>
</feature>
<dbReference type="AlphaFoldDB" id="A0A8J3F969"/>
<organism evidence="5 6">
    <name type="scientific">Pilimelia anulata</name>
    <dbReference type="NCBI Taxonomy" id="53371"/>
    <lineage>
        <taxon>Bacteria</taxon>
        <taxon>Bacillati</taxon>
        <taxon>Actinomycetota</taxon>
        <taxon>Actinomycetes</taxon>
        <taxon>Micromonosporales</taxon>
        <taxon>Micromonosporaceae</taxon>
        <taxon>Pilimelia</taxon>
    </lineage>
</organism>